<protein>
    <submittedName>
        <fullName evidence="1">Uncharacterized protein</fullName>
    </submittedName>
</protein>
<dbReference type="KEGG" id="dti:Desti_2783"/>
<name>I4C7B3_DESTA</name>
<gene>
    <name evidence="1" type="ordered locus">Desti_2783</name>
</gene>
<evidence type="ECO:0000313" key="2">
    <source>
        <dbReference type="Proteomes" id="UP000006055"/>
    </source>
</evidence>
<keyword evidence="2" id="KW-1185">Reference proteome</keyword>
<organism evidence="1 2">
    <name type="scientific">Desulfomonile tiedjei (strain ATCC 49306 / DSM 6799 / DCB-1)</name>
    <dbReference type="NCBI Taxonomy" id="706587"/>
    <lineage>
        <taxon>Bacteria</taxon>
        <taxon>Pseudomonadati</taxon>
        <taxon>Thermodesulfobacteriota</taxon>
        <taxon>Desulfomonilia</taxon>
        <taxon>Desulfomonilales</taxon>
        <taxon>Desulfomonilaceae</taxon>
        <taxon>Desulfomonile</taxon>
    </lineage>
</organism>
<dbReference type="HOGENOM" id="CLU_1692690_0_0_7"/>
<accession>I4C7B3</accession>
<proteinExistence type="predicted"/>
<dbReference type="EMBL" id="CP003360">
    <property type="protein sequence ID" value="AFM25454.1"/>
    <property type="molecule type" value="Genomic_DNA"/>
</dbReference>
<dbReference type="Proteomes" id="UP000006055">
    <property type="component" value="Chromosome"/>
</dbReference>
<reference evidence="2" key="1">
    <citation type="submission" date="2012-06" db="EMBL/GenBank/DDBJ databases">
        <title>Complete sequence of chromosome of Desulfomonile tiedjei DSM 6799.</title>
        <authorList>
            <person name="Lucas S."/>
            <person name="Copeland A."/>
            <person name="Lapidus A."/>
            <person name="Glavina del Rio T."/>
            <person name="Dalin E."/>
            <person name="Tice H."/>
            <person name="Bruce D."/>
            <person name="Goodwin L."/>
            <person name="Pitluck S."/>
            <person name="Peters L."/>
            <person name="Ovchinnikova G."/>
            <person name="Zeytun A."/>
            <person name="Lu M."/>
            <person name="Kyrpides N."/>
            <person name="Mavromatis K."/>
            <person name="Ivanova N."/>
            <person name="Brettin T."/>
            <person name="Detter J.C."/>
            <person name="Han C."/>
            <person name="Larimer F."/>
            <person name="Land M."/>
            <person name="Hauser L."/>
            <person name="Markowitz V."/>
            <person name="Cheng J.-F."/>
            <person name="Hugenholtz P."/>
            <person name="Woyke T."/>
            <person name="Wu D."/>
            <person name="Spring S."/>
            <person name="Schroeder M."/>
            <person name="Brambilla E."/>
            <person name="Klenk H.-P."/>
            <person name="Eisen J.A."/>
        </authorList>
    </citation>
    <scope>NUCLEOTIDE SEQUENCE [LARGE SCALE GENOMIC DNA]</scope>
    <source>
        <strain evidence="2">ATCC 49306 / DSM 6799 / DCB-1</strain>
    </source>
</reference>
<sequence length="155" mass="17410">MSISNPTVLSQLTEKKVSHYFLLGKISSGPTIDDSRRRTRGCRRTSSSAKPTCQSGGFFSRPCSPSWRISVDYSGSGFVSSLNSDMPTKPSLGVLFRIIGMLYLHTRSLLPNTEKKSTDLFCIILAARACFRARRIRRNRFEGRDTILIFQLLIV</sequence>
<evidence type="ECO:0000313" key="1">
    <source>
        <dbReference type="EMBL" id="AFM25454.1"/>
    </source>
</evidence>
<dbReference type="AlphaFoldDB" id="I4C7B3"/>